<comment type="caution">
    <text evidence="1">The sequence shown here is derived from an EMBL/GenBank/DDBJ whole genome shotgun (WGS) entry which is preliminary data.</text>
</comment>
<protein>
    <submittedName>
        <fullName evidence="1">Uncharacterized protein</fullName>
    </submittedName>
</protein>
<dbReference type="Proteomes" id="UP000192532">
    <property type="component" value="Unassembled WGS sequence"/>
</dbReference>
<dbReference type="AlphaFoldDB" id="A0A1X0WYQ5"/>
<sequence length="124" mass="14062">MALKNLSHFTAFNAPQFLSRKELRFISATRWVEKTDMGSEVEKGVKVSLLIYKDNSDYPNEKTNLGEQIMVKVPFASIEDYSAFQPMMTPCEVTDIEKAVIYGEYRNQLSLTASVIEADEAVEL</sequence>
<organism evidence="1 2">
    <name type="scientific">Streptococcus oralis subsp. tigurinus</name>
    <dbReference type="NCBI Taxonomy" id="1077464"/>
    <lineage>
        <taxon>Bacteria</taxon>
        <taxon>Bacillati</taxon>
        <taxon>Bacillota</taxon>
        <taxon>Bacilli</taxon>
        <taxon>Lactobacillales</taxon>
        <taxon>Streptococcaceae</taxon>
        <taxon>Streptococcus</taxon>
    </lineage>
</organism>
<evidence type="ECO:0000313" key="2">
    <source>
        <dbReference type="Proteomes" id="UP000192532"/>
    </source>
</evidence>
<dbReference type="EMBL" id="LNVH01000006">
    <property type="protein sequence ID" value="ORJ31841.1"/>
    <property type="molecule type" value="Genomic_DNA"/>
</dbReference>
<name>A0A1X0WYQ5_STROR</name>
<gene>
    <name evidence="1" type="ORF">ATE37_08800</name>
</gene>
<evidence type="ECO:0000313" key="1">
    <source>
        <dbReference type="EMBL" id="ORJ31841.1"/>
    </source>
</evidence>
<accession>A0A1X0WYQ5</accession>
<dbReference type="RefSeq" id="WP_084868653.1">
    <property type="nucleotide sequence ID" value="NZ_LNVH01000006.1"/>
</dbReference>
<proteinExistence type="predicted"/>
<reference evidence="1 2" key="1">
    <citation type="journal article" date="2016" name="PLoS ONE">
        <title>Comparative Genomics Analysis of Streptococcus tigurinus Strains Identifies Genetic Elements Specifically and Uniquely Present in Highly Virulent Strains.</title>
        <authorList>
            <person name="Diene S.M."/>
            <person name="Francois P."/>
            <person name="Zbinden A."/>
            <person name="Entenza J.M."/>
            <person name="Resch G."/>
        </authorList>
    </citation>
    <scope>NUCLEOTIDE SEQUENCE [LARGE SCALE GENOMIC DNA]</scope>
    <source>
        <strain evidence="1 2">859</strain>
    </source>
</reference>